<proteinExistence type="predicted"/>
<reference evidence="2" key="1">
    <citation type="submission" date="2023-10" db="EMBL/GenBank/DDBJ databases">
        <title>Chromosome-level genome of the transformable northern wattle, Acacia crassicarpa.</title>
        <authorList>
            <person name="Massaro I."/>
            <person name="Sinha N.R."/>
            <person name="Poethig S."/>
            <person name="Leichty A.R."/>
        </authorList>
    </citation>
    <scope>NUCLEOTIDE SEQUENCE</scope>
    <source>
        <strain evidence="2">Acra3RX</strain>
        <tissue evidence="2">Leaf</tissue>
    </source>
</reference>
<evidence type="ECO:0000313" key="2">
    <source>
        <dbReference type="EMBL" id="KAK4271805.1"/>
    </source>
</evidence>
<comment type="caution">
    <text evidence="2">The sequence shown here is derived from an EMBL/GenBank/DDBJ whole genome shotgun (WGS) entry which is preliminary data.</text>
</comment>
<gene>
    <name evidence="2" type="ORF">QN277_020440</name>
</gene>
<feature type="compositionally biased region" description="Basic and acidic residues" evidence="1">
    <location>
        <begin position="49"/>
        <end position="68"/>
    </location>
</feature>
<accession>A0AAE1KEW8</accession>
<dbReference type="Proteomes" id="UP001293593">
    <property type="component" value="Unassembled WGS sequence"/>
</dbReference>
<protein>
    <submittedName>
        <fullName evidence="2">Uncharacterized protein</fullName>
    </submittedName>
</protein>
<dbReference type="EMBL" id="JAWXYG010000005">
    <property type="protein sequence ID" value="KAK4271805.1"/>
    <property type="molecule type" value="Genomic_DNA"/>
</dbReference>
<feature type="region of interest" description="Disordered" evidence="1">
    <location>
        <begin position="47"/>
        <end position="68"/>
    </location>
</feature>
<keyword evidence="3" id="KW-1185">Reference proteome</keyword>
<evidence type="ECO:0000313" key="3">
    <source>
        <dbReference type="Proteomes" id="UP001293593"/>
    </source>
</evidence>
<dbReference type="AlphaFoldDB" id="A0AAE1KEW8"/>
<evidence type="ECO:0000256" key="1">
    <source>
        <dbReference type="SAM" id="MobiDB-lite"/>
    </source>
</evidence>
<sequence>MLEAITFNQKSKAQVEAERVAELRKANEEEKLVEANEISEIILGNVDVETGKKDEKEPNEQKTKRAEDLEAEQQLKLQHFSAEEKFEEVVGDNGREKMNVKSFSVRAAEPHDSRDTPHTNVVARESDKEMKKRKTVERAQARCWRYDKRQRDQWKVWFNSSTPMTLRLRDIAESLLNVEERNQILEKDKGLRFNKTQRFTIGPEYFLAQSYCYPQLTHVTESKSIISAIAKIPKKSLLLATYSKSMMSLTLFGVDASRRKELSIPSATSKLLGEFFHWRDVNIATQGEVEVAFDPNGLFQPSNSGKNQQTRYHHLLFIVVDKKKRISANMRQLEQQK</sequence>
<organism evidence="2 3">
    <name type="scientific">Acacia crassicarpa</name>
    <name type="common">northern wattle</name>
    <dbReference type="NCBI Taxonomy" id="499986"/>
    <lineage>
        <taxon>Eukaryota</taxon>
        <taxon>Viridiplantae</taxon>
        <taxon>Streptophyta</taxon>
        <taxon>Embryophyta</taxon>
        <taxon>Tracheophyta</taxon>
        <taxon>Spermatophyta</taxon>
        <taxon>Magnoliopsida</taxon>
        <taxon>eudicotyledons</taxon>
        <taxon>Gunneridae</taxon>
        <taxon>Pentapetalae</taxon>
        <taxon>rosids</taxon>
        <taxon>fabids</taxon>
        <taxon>Fabales</taxon>
        <taxon>Fabaceae</taxon>
        <taxon>Caesalpinioideae</taxon>
        <taxon>mimosoid clade</taxon>
        <taxon>Acacieae</taxon>
        <taxon>Acacia</taxon>
    </lineage>
</organism>
<name>A0AAE1KEW8_9FABA</name>